<dbReference type="PANTHER" id="PTHR36965:SF1">
    <property type="entry name" value="FE(2+)-TRAFFICKING PROTEIN-RELATED"/>
    <property type="match status" value="1"/>
</dbReference>
<comment type="caution">
    <text evidence="3">The sequence shown here is derived from an EMBL/GenBank/DDBJ whole genome shotgun (WGS) entry which is preliminary data.</text>
</comment>
<dbReference type="HAMAP" id="MF_00686">
    <property type="entry name" value="Fe_traffic_YggX"/>
    <property type="match status" value="1"/>
</dbReference>
<sequence>MSRIIFCSFLKCKTEGLDTKVYPGIIGKRIYNEISKQAWQKWINKQTILINEKKLNLINDKDRKILENEMIDFLFKK</sequence>
<dbReference type="RefSeq" id="WP_136132562.1">
    <property type="nucleotide sequence ID" value="NZ_PDKR01000003.1"/>
</dbReference>
<dbReference type="Proteomes" id="UP000295937">
    <property type="component" value="Unassembled WGS sequence"/>
</dbReference>
<dbReference type="NCBIfam" id="NF003817">
    <property type="entry name" value="PRK05408.1"/>
    <property type="match status" value="1"/>
</dbReference>
<dbReference type="OrthoDB" id="9804318at2"/>
<dbReference type="AlphaFoldDB" id="A0A2P5T1U9"/>
<comment type="subunit">
    <text evidence="2">Monomer.</text>
</comment>
<keyword evidence="1 2" id="KW-0408">Iron</keyword>
<dbReference type="InterPro" id="IPR036766">
    <property type="entry name" value="Fe_traffick_prot_YggX_sf"/>
</dbReference>
<evidence type="ECO:0000313" key="3">
    <source>
        <dbReference type="EMBL" id="PPI88520.1"/>
    </source>
</evidence>
<reference evidence="3 4" key="1">
    <citation type="journal article" date="2018" name="Genome Biol. Evol.">
        <title>Cladogenesis and Genomic Streamlining in Extracellular Endosymbionts of Tropical Stink Bugs.</title>
        <authorList>
            <person name="Otero-Bravo A."/>
            <person name="Goffredi S."/>
            <person name="Sabree Z.L."/>
        </authorList>
    </citation>
    <scope>NUCLEOTIDE SEQUENCE [LARGE SCALE GENOMIC DNA]</scope>
    <source>
        <strain evidence="3 4">SoEO</strain>
    </source>
</reference>
<organism evidence="3 4">
    <name type="scientific">Candidatus Pantoea edessiphila</name>
    <dbReference type="NCBI Taxonomy" id="2044610"/>
    <lineage>
        <taxon>Bacteria</taxon>
        <taxon>Pseudomonadati</taxon>
        <taxon>Pseudomonadota</taxon>
        <taxon>Gammaproteobacteria</taxon>
        <taxon>Enterobacterales</taxon>
        <taxon>Erwiniaceae</taxon>
        <taxon>Pantoea</taxon>
    </lineage>
</organism>
<dbReference type="PIRSF" id="PIRSF029827">
    <property type="entry name" value="Fe_traffic_YggX"/>
    <property type="match status" value="1"/>
</dbReference>
<dbReference type="PANTHER" id="PTHR36965">
    <property type="entry name" value="FE(2+)-TRAFFICKING PROTEIN-RELATED"/>
    <property type="match status" value="1"/>
</dbReference>
<evidence type="ECO:0000313" key="4">
    <source>
        <dbReference type="Proteomes" id="UP000295937"/>
    </source>
</evidence>
<comment type="function">
    <text evidence="2">Could be a mediator in iron transactions between iron acquisition and iron-requiring processes, such as synthesis and/or repair of Fe-S clusters in biosynthetic enzymes.</text>
</comment>
<dbReference type="Pfam" id="PF04362">
    <property type="entry name" value="Iron_traffic"/>
    <property type="match status" value="1"/>
</dbReference>
<name>A0A2P5T1U9_9GAMM</name>
<dbReference type="EMBL" id="PDKR01000003">
    <property type="protein sequence ID" value="PPI88520.1"/>
    <property type="molecule type" value="Genomic_DNA"/>
</dbReference>
<dbReference type="GO" id="GO:0005506">
    <property type="term" value="F:iron ion binding"/>
    <property type="evidence" value="ECO:0007669"/>
    <property type="project" value="UniProtKB-UniRule"/>
</dbReference>
<dbReference type="SUPFAM" id="SSF111148">
    <property type="entry name" value="YggX-like"/>
    <property type="match status" value="1"/>
</dbReference>
<dbReference type="GO" id="GO:0034599">
    <property type="term" value="P:cellular response to oxidative stress"/>
    <property type="evidence" value="ECO:0007669"/>
    <property type="project" value="TreeGrafter"/>
</dbReference>
<gene>
    <name evidence="3" type="ORF">CRV09_02380</name>
</gene>
<protein>
    <recommendedName>
        <fullName evidence="2">Probable Fe(2+)-trafficking protein</fullName>
    </recommendedName>
</protein>
<proteinExistence type="inferred from homology"/>
<accession>A0A2P5T1U9</accession>
<dbReference type="InterPro" id="IPR007457">
    <property type="entry name" value="Fe_traffick_prot_YggX"/>
</dbReference>
<comment type="similarity">
    <text evidence="2">Belongs to the Fe(2+)-trafficking protein family.</text>
</comment>
<dbReference type="GO" id="GO:0005829">
    <property type="term" value="C:cytosol"/>
    <property type="evidence" value="ECO:0007669"/>
    <property type="project" value="TreeGrafter"/>
</dbReference>
<dbReference type="Gene3D" id="1.10.3880.10">
    <property type="entry name" value="Fe(II) trafficking protein YggX"/>
    <property type="match status" value="1"/>
</dbReference>
<evidence type="ECO:0000256" key="2">
    <source>
        <dbReference type="HAMAP-Rule" id="MF_00686"/>
    </source>
</evidence>
<evidence type="ECO:0000256" key="1">
    <source>
        <dbReference type="ARBA" id="ARBA00023004"/>
    </source>
</evidence>